<gene>
    <name evidence="1" type="ORF">BC343_10795</name>
</gene>
<reference evidence="1 2" key="1">
    <citation type="submission" date="2016-07" db="EMBL/GenBank/DDBJ databases">
        <title>Genomic analysis of zinc-resistant bacterium Mucilaginibacter pedocola TBZ30.</title>
        <authorList>
            <person name="Huang J."/>
            <person name="Tang J."/>
        </authorList>
    </citation>
    <scope>NUCLEOTIDE SEQUENCE [LARGE SCALE GENOMIC DNA]</scope>
    <source>
        <strain evidence="1 2">TBZ30</strain>
    </source>
</reference>
<dbReference type="EMBL" id="MBTF01000034">
    <property type="protein sequence ID" value="OOQ58130.1"/>
    <property type="molecule type" value="Genomic_DNA"/>
</dbReference>
<protein>
    <submittedName>
        <fullName evidence="1">Uncharacterized protein</fullName>
    </submittedName>
</protein>
<accession>A0A1S9PAZ3</accession>
<dbReference type="Proteomes" id="UP000189739">
    <property type="component" value="Unassembled WGS sequence"/>
</dbReference>
<dbReference type="AlphaFoldDB" id="A0A1S9PAZ3"/>
<comment type="caution">
    <text evidence="1">The sequence shown here is derived from an EMBL/GenBank/DDBJ whole genome shotgun (WGS) entry which is preliminary data.</text>
</comment>
<evidence type="ECO:0000313" key="1">
    <source>
        <dbReference type="EMBL" id="OOQ58130.1"/>
    </source>
</evidence>
<organism evidence="1 2">
    <name type="scientific">Mucilaginibacter pedocola</name>
    <dbReference type="NCBI Taxonomy" id="1792845"/>
    <lineage>
        <taxon>Bacteria</taxon>
        <taxon>Pseudomonadati</taxon>
        <taxon>Bacteroidota</taxon>
        <taxon>Sphingobacteriia</taxon>
        <taxon>Sphingobacteriales</taxon>
        <taxon>Sphingobacteriaceae</taxon>
        <taxon>Mucilaginibacter</taxon>
    </lineage>
</organism>
<name>A0A1S9PAZ3_9SPHI</name>
<proteinExistence type="predicted"/>
<keyword evidence="2" id="KW-1185">Reference proteome</keyword>
<sequence>MAAGKLRAKAGRTLWTVRLRGHRECLLKRGGIGAAKQGANFPSPWFWPVCRAKACAAKKPPCCLDFWLLFIKKK</sequence>
<evidence type="ECO:0000313" key="2">
    <source>
        <dbReference type="Proteomes" id="UP000189739"/>
    </source>
</evidence>